<feature type="transmembrane region" description="Helical" evidence="6">
    <location>
        <begin position="45"/>
        <end position="67"/>
    </location>
</feature>
<evidence type="ECO:0000256" key="2">
    <source>
        <dbReference type="ARBA" id="ARBA00022448"/>
    </source>
</evidence>
<protein>
    <recommendedName>
        <fullName evidence="7">Major facilitator superfamily (MFS) profile domain-containing protein</fullName>
    </recommendedName>
</protein>
<name>A0A133UZD9_9EURY</name>
<evidence type="ECO:0000256" key="3">
    <source>
        <dbReference type="ARBA" id="ARBA00022692"/>
    </source>
</evidence>
<organism evidence="8 9">
    <name type="scientific">candidate division MSBL1 archaeon SCGC-AAA259M10</name>
    <dbReference type="NCBI Taxonomy" id="1698270"/>
    <lineage>
        <taxon>Archaea</taxon>
        <taxon>Methanobacteriati</taxon>
        <taxon>Methanobacteriota</taxon>
        <taxon>candidate division MSBL1</taxon>
    </lineage>
</organism>
<feature type="transmembrane region" description="Helical" evidence="6">
    <location>
        <begin position="256"/>
        <end position="277"/>
    </location>
</feature>
<evidence type="ECO:0000256" key="1">
    <source>
        <dbReference type="ARBA" id="ARBA00004141"/>
    </source>
</evidence>
<feature type="transmembrane region" description="Helical" evidence="6">
    <location>
        <begin position="87"/>
        <end position="108"/>
    </location>
</feature>
<keyword evidence="2" id="KW-0813">Transport</keyword>
<comment type="subcellular location">
    <subcellularLocation>
        <location evidence="1">Membrane</location>
        <topology evidence="1">Multi-pass membrane protein</topology>
    </subcellularLocation>
</comment>
<feature type="transmembrane region" description="Helical" evidence="6">
    <location>
        <begin position="21"/>
        <end position="39"/>
    </location>
</feature>
<dbReference type="Proteomes" id="UP000070341">
    <property type="component" value="Unassembled WGS sequence"/>
</dbReference>
<evidence type="ECO:0000256" key="6">
    <source>
        <dbReference type="SAM" id="Phobius"/>
    </source>
</evidence>
<dbReference type="InterPro" id="IPR036259">
    <property type="entry name" value="MFS_trans_sf"/>
</dbReference>
<keyword evidence="9" id="KW-1185">Reference proteome</keyword>
<proteinExistence type="predicted"/>
<evidence type="ECO:0000313" key="9">
    <source>
        <dbReference type="Proteomes" id="UP000070341"/>
    </source>
</evidence>
<dbReference type="PANTHER" id="PTHR42718">
    <property type="entry name" value="MAJOR FACILITATOR SUPERFAMILY MULTIDRUG TRANSPORTER MFSC"/>
    <property type="match status" value="1"/>
</dbReference>
<evidence type="ECO:0000259" key="7">
    <source>
        <dbReference type="PROSITE" id="PS50850"/>
    </source>
</evidence>
<sequence>MLISIFLPETVRERKDLHLDFFGVLTFGVIIASFMLIFKNLSSNALLSSAVFPFLLALSAAAVFFILNEKRLDHPAVDLSFFSRPEFSAAILVGILGGVGMFLFQTMIPSFAQVSLGYSVSTASYSINAMAVTMIIFSAVSGRGCDRLGPEKLMLFSVVVTAVACYLTANFVGGEISYYLTIALAGVGLGSLITPINYIAMRGAGKGSEGVGSGMASLSRTAGGVVGPTVAGFIISQASLSGLSAMENLLNAYSKVFMFGFWVCIAAAFITVALITIRRLRGLS</sequence>
<dbReference type="Pfam" id="PF07690">
    <property type="entry name" value="MFS_1"/>
    <property type="match status" value="1"/>
</dbReference>
<feature type="transmembrane region" description="Helical" evidence="6">
    <location>
        <begin position="178"/>
        <end position="200"/>
    </location>
</feature>
<feature type="domain" description="Major facilitator superfamily (MFS) profile" evidence="7">
    <location>
        <begin position="86"/>
        <end position="284"/>
    </location>
</feature>
<dbReference type="SUPFAM" id="SSF103473">
    <property type="entry name" value="MFS general substrate transporter"/>
    <property type="match status" value="1"/>
</dbReference>
<evidence type="ECO:0000313" key="8">
    <source>
        <dbReference type="EMBL" id="KXA99568.1"/>
    </source>
</evidence>
<keyword evidence="3 6" id="KW-0812">Transmembrane</keyword>
<dbReference type="InterPro" id="IPR020846">
    <property type="entry name" value="MFS_dom"/>
</dbReference>
<dbReference type="PANTHER" id="PTHR42718:SF9">
    <property type="entry name" value="MAJOR FACILITATOR SUPERFAMILY MULTIDRUG TRANSPORTER MFSC"/>
    <property type="match status" value="1"/>
</dbReference>
<reference evidence="8 9" key="1">
    <citation type="journal article" date="2016" name="Sci. Rep.">
        <title>Metabolic traits of an uncultured archaeal lineage -MSBL1- from brine pools of the Red Sea.</title>
        <authorList>
            <person name="Mwirichia R."/>
            <person name="Alam I."/>
            <person name="Rashid M."/>
            <person name="Vinu M."/>
            <person name="Ba-Alawi W."/>
            <person name="Anthony Kamau A."/>
            <person name="Kamanda Ngugi D."/>
            <person name="Goker M."/>
            <person name="Klenk H.P."/>
            <person name="Bajic V."/>
            <person name="Stingl U."/>
        </authorList>
    </citation>
    <scope>NUCLEOTIDE SEQUENCE [LARGE SCALE GENOMIC DNA]</scope>
    <source>
        <strain evidence="8">SCGC-AAA259M10</strain>
    </source>
</reference>
<dbReference type="GO" id="GO:0016020">
    <property type="term" value="C:membrane"/>
    <property type="evidence" value="ECO:0007669"/>
    <property type="project" value="UniProtKB-SubCell"/>
</dbReference>
<feature type="transmembrane region" description="Helical" evidence="6">
    <location>
        <begin position="153"/>
        <end position="172"/>
    </location>
</feature>
<accession>A0A133UZD9</accession>
<dbReference type="AlphaFoldDB" id="A0A133UZD9"/>
<dbReference type="Gene3D" id="1.20.1250.20">
    <property type="entry name" value="MFS general substrate transporter like domains"/>
    <property type="match status" value="1"/>
</dbReference>
<gene>
    <name evidence="8" type="ORF">AKJ40_02830</name>
</gene>
<keyword evidence="5 6" id="KW-0472">Membrane</keyword>
<dbReference type="GO" id="GO:0022857">
    <property type="term" value="F:transmembrane transporter activity"/>
    <property type="evidence" value="ECO:0007669"/>
    <property type="project" value="InterPro"/>
</dbReference>
<evidence type="ECO:0000256" key="5">
    <source>
        <dbReference type="ARBA" id="ARBA00023136"/>
    </source>
</evidence>
<evidence type="ECO:0000256" key="4">
    <source>
        <dbReference type="ARBA" id="ARBA00022989"/>
    </source>
</evidence>
<comment type="caution">
    <text evidence="8">The sequence shown here is derived from an EMBL/GenBank/DDBJ whole genome shotgun (WGS) entry which is preliminary data.</text>
</comment>
<dbReference type="PROSITE" id="PS50850">
    <property type="entry name" value="MFS"/>
    <property type="match status" value="1"/>
</dbReference>
<dbReference type="EMBL" id="LHXU01000042">
    <property type="protein sequence ID" value="KXA99568.1"/>
    <property type="molecule type" value="Genomic_DNA"/>
</dbReference>
<keyword evidence="4 6" id="KW-1133">Transmembrane helix</keyword>
<feature type="transmembrane region" description="Helical" evidence="6">
    <location>
        <begin position="120"/>
        <end position="141"/>
    </location>
</feature>
<dbReference type="InterPro" id="IPR011701">
    <property type="entry name" value="MFS"/>
</dbReference>
<feature type="transmembrane region" description="Helical" evidence="6">
    <location>
        <begin position="221"/>
        <end position="244"/>
    </location>
</feature>